<protein>
    <submittedName>
        <fullName evidence="1">Uncharacterized protein</fullName>
    </submittedName>
</protein>
<proteinExistence type="predicted"/>
<gene>
    <name evidence="1" type="ORF">RISK_004022</name>
</gene>
<dbReference type="PATRIC" id="fig|595434.4.peg.3812"/>
<organism evidence="1 2">
    <name type="scientific">Rhodopirellula islandica</name>
    <dbReference type="NCBI Taxonomy" id="595434"/>
    <lineage>
        <taxon>Bacteria</taxon>
        <taxon>Pseudomonadati</taxon>
        <taxon>Planctomycetota</taxon>
        <taxon>Planctomycetia</taxon>
        <taxon>Pirellulales</taxon>
        <taxon>Pirellulaceae</taxon>
        <taxon>Rhodopirellula</taxon>
    </lineage>
</organism>
<dbReference type="STRING" id="595434.RISK_004022"/>
<comment type="caution">
    <text evidence="1">The sequence shown here is derived from an EMBL/GenBank/DDBJ whole genome shotgun (WGS) entry which is preliminary data.</text>
</comment>
<dbReference type="EMBL" id="LECT01000030">
    <property type="protein sequence ID" value="KLU04053.1"/>
    <property type="molecule type" value="Genomic_DNA"/>
</dbReference>
<keyword evidence="2" id="KW-1185">Reference proteome</keyword>
<dbReference type="Proteomes" id="UP000036367">
    <property type="component" value="Unassembled WGS sequence"/>
</dbReference>
<dbReference type="AlphaFoldDB" id="A0A0J1BBY1"/>
<reference evidence="1" key="1">
    <citation type="submission" date="2015-05" db="EMBL/GenBank/DDBJ databases">
        <title>Permanent draft genome of Rhodopirellula islandicus K833.</title>
        <authorList>
            <person name="Kizina J."/>
            <person name="Richter M."/>
            <person name="Glockner F.O."/>
            <person name="Harder J."/>
        </authorList>
    </citation>
    <scope>NUCLEOTIDE SEQUENCE [LARGE SCALE GENOMIC DNA]</scope>
    <source>
        <strain evidence="1">K833</strain>
    </source>
</reference>
<accession>A0A0J1BBY1</accession>
<name>A0A0J1BBY1_RHOIS</name>
<sequence>MLDILVQTRQNQQARFWRGKQVLRKLDGTVRTQVILPLL</sequence>
<evidence type="ECO:0000313" key="2">
    <source>
        <dbReference type="Proteomes" id="UP000036367"/>
    </source>
</evidence>
<evidence type="ECO:0000313" key="1">
    <source>
        <dbReference type="EMBL" id="KLU04053.1"/>
    </source>
</evidence>